<keyword evidence="2" id="KW-1185">Reference proteome</keyword>
<sequence length="166" mass="19056">MGMIKNFEVPNSYDMLKSIVNPIGLVEPIGNVEATRAGKDWTEVCWRKSPTRFQWNQQNNGILAVEFELYQSDNFKMGGKIFNSNRRDSKKWKSVFKCFKITQRSVPVRRLLDCMVNYVKSVAKIPEESRYHAGTISKPHITVGSPDEVGEKLCWLRTVRVEKVAG</sequence>
<dbReference type="AlphaFoldDB" id="U5DAX5"/>
<dbReference type="Gramene" id="ERN19390">
    <property type="protein sequence ID" value="ERN19390"/>
    <property type="gene ID" value="AMTR_s00069p00147590"/>
</dbReference>
<dbReference type="Proteomes" id="UP000017836">
    <property type="component" value="Unassembled WGS sequence"/>
</dbReference>
<dbReference type="EMBL" id="KI392069">
    <property type="protein sequence ID" value="ERN19390.1"/>
    <property type="molecule type" value="Genomic_DNA"/>
</dbReference>
<name>U5DAX5_AMBTC</name>
<organism evidence="1 2">
    <name type="scientific">Amborella trichopoda</name>
    <dbReference type="NCBI Taxonomy" id="13333"/>
    <lineage>
        <taxon>Eukaryota</taxon>
        <taxon>Viridiplantae</taxon>
        <taxon>Streptophyta</taxon>
        <taxon>Embryophyta</taxon>
        <taxon>Tracheophyta</taxon>
        <taxon>Spermatophyta</taxon>
        <taxon>Magnoliopsida</taxon>
        <taxon>Amborellales</taxon>
        <taxon>Amborellaceae</taxon>
        <taxon>Amborella</taxon>
    </lineage>
</organism>
<evidence type="ECO:0000313" key="1">
    <source>
        <dbReference type="EMBL" id="ERN19390.1"/>
    </source>
</evidence>
<gene>
    <name evidence="1" type="ORF">AMTR_s00069p00147590</name>
</gene>
<dbReference type="HOGENOM" id="CLU_1604958_0_0_1"/>
<reference evidence="2" key="1">
    <citation type="journal article" date="2013" name="Science">
        <title>The Amborella genome and the evolution of flowering plants.</title>
        <authorList>
            <consortium name="Amborella Genome Project"/>
        </authorList>
    </citation>
    <scope>NUCLEOTIDE SEQUENCE [LARGE SCALE GENOMIC DNA]</scope>
</reference>
<protein>
    <submittedName>
        <fullName evidence="1">Uncharacterized protein</fullName>
    </submittedName>
</protein>
<evidence type="ECO:0000313" key="2">
    <source>
        <dbReference type="Proteomes" id="UP000017836"/>
    </source>
</evidence>
<accession>U5DAX5</accession>
<proteinExistence type="predicted"/>